<sequence length="134" mass="14420">MNVQRVGQFVAVAAVSGLAATGVTSAQQTSSAPAPECGTKVEDYAEHNYRGFEGVWDALWEFKKDGKVAIGNFDEKPTFKASKEKLEVTIGSQTFASASRVCEGDSATPGTITLFWQSKDRPWSSDAVVLVKIK</sequence>
<proteinExistence type="predicted"/>
<evidence type="ECO:0000313" key="1">
    <source>
        <dbReference type="EMBL" id="MFC0628055.1"/>
    </source>
</evidence>
<evidence type="ECO:0008006" key="3">
    <source>
        <dbReference type="Google" id="ProtNLM"/>
    </source>
</evidence>
<dbReference type="Proteomes" id="UP001589890">
    <property type="component" value="Unassembled WGS sequence"/>
</dbReference>
<reference evidence="1 2" key="1">
    <citation type="submission" date="2024-09" db="EMBL/GenBank/DDBJ databases">
        <authorList>
            <person name="Sun Q."/>
            <person name="Mori K."/>
        </authorList>
    </citation>
    <scope>NUCLEOTIDE SEQUENCE [LARGE SCALE GENOMIC DNA]</scope>
    <source>
        <strain evidence="1 2">CGMCC 1.15906</strain>
    </source>
</reference>
<dbReference type="EMBL" id="JBHLTC010000037">
    <property type="protein sequence ID" value="MFC0628055.1"/>
    <property type="molecule type" value="Genomic_DNA"/>
</dbReference>
<comment type="caution">
    <text evidence="1">The sequence shown here is derived from an EMBL/GenBank/DDBJ whole genome shotgun (WGS) entry which is preliminary data.</text>
</comment>
<accession>A0ABV6QTT5</accession>
<organism evidence="1 2">
    <name type="scientific">Kribbella deserti</name>
    <dbReference type="NCBI Taxonomy" id="1926257"/>
    <lineage>
        <taxon>Bacteria</taxon>
        <taxon>Bacillati</taxon>
        <taxon>Actinomycetota</taxon>
        <taxon>Actinomycetes</taxon>
        <taxon>Propionibacteriales</taxon>
        <taxon>Kribbellaceae</taxon>
        <taxon>Kribbella</taxon>
    </lineage>
</organism>
<dbReference type="RefSeq" id="WP_380053554.1">
    <property type="nucleotide sequence ID" value="NZ_JBHLTC010000037.1"/>
</dbReference>
<gene>
    <name evidence="1" type="ORF">ACFFGN_28555</name>
</gene>
<protein>
    <recommendedName>
        <fullName evidence="3">Ig-like domain-containing protein</fullName>
    </recommendedName>
</protein>
<evidence type="ECO:0000313" key="2">
    <source>
        <dbReference type="Proteomes" id="UP001589890"/>
    </source>
</evidence>
<keyword evidence="2" id="KW-1185">Reference proteome</keyword>
<name>A0ABV6QTT5_9ACTN</name>